<reference evidence="2" key="1">
    <citation type="submission" date="2018-11" db="EMBL/GenBank/DDBJ databases">
        <authorList>
            <consortium name="Pathogen Informatics"/>
        </authorList>
    </citation>
    <scope>NUCLEOTIDE SEQUENCE</scope>
</reference>
<dbReference type="AlphaFoldDB" id="A0A3S5CIA7"/>
<protein>
    <submittedName>
        <fullName evidence="2">Uncharacterized protein</fullName>
    </submittedName>
</protein>
<evidence type="ECO:0000256" key="1">
    <source>
        <dbReference type="SAM" id="MobiDB-lite"/>
    </source>
</evidence>
<sequence>AALSKVVAAAYLDAVASLSASQHPNTGTPVTGSGNVASTVTGLSGLSGLSEQQLEAVAALASLYQSSHSGSFGFANITSSGSGNGSGIMPVYSVAQPSTSLHTGHNVTGLSTCPHTDNTGLPTITTATNANVNLSAQQQQHIAILSKYFNLTSQSLVSAANNSVQPIPTSSGLIRLPAPGSAVASAIHGTSTTLPSSVYGLPAAALSSASPTQLLRLGSQASNTASVSIISSVPFTSIPTSHLCSNSGNLSGALVSSPSVTCLVPISQNPASLVNSLSAAAAIPASVVPSTTISCSNVTFSFPASLSTVTYPSGLASIAGTSSLASGGTTSTTAMTTHPITVLPSPTASSLLPPAPTSYRGSITTGQSAQQIQLQAAQQAQQQQISRY</sequence>
<dbReference type="EMBL" id="CAAALY010063640">
    <property type="protein sequence ID" value="VEL23743.1"/>
    <property type="molecule type" value="Genomic_DNA"/>
</dbReference>
<evidence type="ECO:0000313" key="3">
    <source>
        <dbReference type="Proteomes" id="UP000784294"/>
    </source>
</evidence>
<organism evidence="2 3">
    <name type="scientific">Protopolystoma xenopodis</name>
    <dbReference type="NCBI Taxonomy" id="117903"/>
    <lineage>
        <taxon>Eukaryota</taxon>
        <taxon>Metazoa</taxon>
        <taxon>Spiralia</taxon>
        <taxon>Lophotrochozoa</taxon>
        <taxon>Platyhelminthes</taxon>
        <taxon>Monogenea</taxon>
        <taxon>Polyopisthocotylea</taxon>
        <taxon>Polystomatidea</taxon>
        <taxon>Polystomatidae</taxon>
        <taxon>Protopolystoma</taxon>
    </lineage>
</organism>
<evidence type="ECO:0000313" key="2">
    <source>
        <dbReference type="EMBL" id="VEL23743.1"/>
    </source>
</evidence>
<name>A0A3S5CIA7_9PLAT</name>
<gene>
    <name evidence="2" type="ORF">PXEA_LOCUS17183</name>
</gene>
<feature type="region of interest" description="Disordered" evidence="1">
    <location>
        <begin position="345"/>
        <end position="364"/>
    </location>
</feature>
<dbReference type="Proteomes" id="UP000784294">
    <property type="component" value="Unassembled WGS sequence"/>
</dbReference>
<feature type="non-terminal residue" evidence="2">
    <location>
        <position position="1"/>
    </location>
</feature>
<proteinExistence type="predicted"/>
<keyword evidence="3" id="KW-1185">Reference proteome</keyword>
<comment type="caution">
    <text evidence="2">The sequence shown here is derived from an EMBL/GenBank/DDBJ whole genome shotgun (WGS) entry which is preliminary data.</text>
</comment>
<accession>A0A3S5CIA7</accession>